<name>A0A1G5P0E7_AFIMA</name>
<dbReference type="EMBL" id="FMVW01000007">
    <property type="protein sequence ID" value="SCZ42440.1"/>
    <property type="molecule type" value="Genomic_DNA"/>
</dbReference>
<dbReference type="GO" id="GO:0016301">
    <property type="term" value="F:kinase activity"/>
    <property type="evidence" value="ECO:0007669"/>
    <property type="project" value="UniProtKB-KW"/>
</dbReference>
<evidence type="ECO:0000313" key="3">
    <source>
        <dbReference type="Proteomes" id="UP000199347"/>
    </source>
</evidence>
<sequence>MSADRRLRIAGHREQVFMERTILAVDAGGTKCRARLVAPDGTVLASGEGGACNPSTELRGAIAVLDALVNVLCRQTMPQTERGSVVLSLGVAGLVDVNRRTAFLSAHEGFAEIVAMSDGYAALIGASGGRPARLVILGTGAAGHRLFADGTSIQRDGWGFLGGDRGSGAWLGRRAVEAALKSYDGAAPESLLSQRLVALLGSGEAAILDWLLRATPRDFASLVPEIVAAAEAGDGVADALLEAAADEAAALVRSLEESDGGESEGEPLYLLGGLSELLRARIETRIEQRFDVPQGGALDGCLLAARGQAPQERRR</sequence>
<keyword evidence="3" id="KW-1185">Reference proteome</keyword>
<proteinExistence type="predicted"/>
<organism evidence="2 3">
    <name type="scientific">Afifella marina DSM 2698</name>
    <dbReference type="NCBI Taxonomy" id="1120955"/>
    <lineage>
        <taxon>Bacteria</taxon>
        <taxon>Pseudomonadati</taxon>
        <taxon>Pseudomonadota</taxon>
        <taxon>Alphaproteobacteria</taxon>
        <taxon>Hyphomicrobiales</taxon>
        <taxon>Afifellaceae</taxon>
        <taxon>Afifella</taxon>
    </lineage>
</organism>
<protein>
    <submittedName>
        <fullName evidence="2">Glucosamine kinase</fullName>
    </submittedName>
</protein>
<gene>
    <name evidence="2" type="ORF">SAMN03080610_02920</name>
</gene>
<keyword evidence="2" id="KW-0808">Transferase</keyword>
<dbReference type="AlphaFoldDB" id="A0A1G5P0E7"/>
<dbReference type="Pfam" id="PF01869">
    <property type="entry name" value="BcrAD_BadFG"/>
    <property type="match status" value="1"/>
</dbReference>
<dbReference type="InterPro" id="IPR002731">
    <property type="entry name" value="ATPase_BadF"/>
</dbReference>
<dbReference type="InterPro" id="IPR052519">
    <property type="entry name" value="Euk-type_GlcNAc_Kinase"/>
</dbReference>
<dbReference type="Gene3D" id="3.30.420.40">
    <property type="match status" value="2"/>
</dbReference>
<keyword evidence="2" id="KW-0418">Kinase</keyword>
<dbReference type="InterPro" id="IPR043129">
    <property type="entry name" value="ATPase_NBD"/>
</dbReference>
<dbReference type="PANTHER" id="PTHR43190:SF3">
    <property type="entry name" value="N-ACETYL-D-GLUCOSAMINE KINASE"/>
    <property type="match status" value="1"/>
</dbReference>
<accession>A0A1G5P0E7</accession>
<dbReference type="Proteomes" id="UP000199347">
    <property type="component" value="Unassembled WGS sequence"/>
</dbReference>
<feature type="domain" description="ATPase BadF/BadG/BcrA/BcrD type" evidence="1">
    <location>
        <begin position="25"/>
        <end position="277"/>
    </location>
</feature>
<dbReference type="CDD" id="cd24082">
    <property type="entry name" value="ASKHA_NBD_GspK-like"/>
    <property type="match status" value="1"/>
</dbReference>
<evidence type="ECO:0000313" key="2">
    <source>
        <dbReference type="EMBL" id="SCZ42440.1"/>
    </source>
</evidence>
<reference evidence="2 3" key="1">
    <citation type="submission" date="2016-10" db="EMBL/GenBank/DDBJ databases">
        <authorList>
            <person name="de Groot N.N."/>
        </authorList>
    </citation>
    <scope>NUCLEOTIDE SEQUENCE [LARGE SCALE GENOMIC DNA]</scope>
    <source>
        <strain evidence="2 3">DSM 2698</strain>
    </source>
</reference>
<dbReference type="SUPFAM" id="SSF53067">
    <property type="entry name" value="Actin-like ATPase domain"/>
    <property type="match status" value="2"/>
</dbReference>
<dbReference type="STRING" id="1120955.SAMN03080610_02920"/>
<dbReference type="PANTHER" id="PTHR43190">
    <property type="entry name" value="N-ACETYL-D-GLUCOSAMINE KINASE"/>
    <property type="match status" value="1"/>
</dbReference>
<evidence type="ECO:0000259" key="1">
    <source>
        <dbReference type="Pfam" id="PF01869"/>
    </source>
</evidence>